<sequence>MDSFGTAWPDRMTLAVWAISPFFRDAVMSRCSPFPHGQRGFISLRPSLPLSLSEMANFEFFPLSPASEQKRFLEMQQNKSIKLKNDAELKDIRSENNRRNEGIKQTMDEIHHTPASGLRVPSAERVPGNRTCPFSAQIRLAKERKKKNLCSLSKFPGSEPRAPRGANDPYRVITSNKHFIRGWVKFGLGSAALARDNT</sequence>
<reference evidence="1 2" key="1">
    <citation type="journal article" date="2019" name="Genome Biol. Evol.">
        <title>Whole-Genome Sequencing of the Giant Devil Catfish, Bagarius yarrelli.</title>
        <authorList>
            <person name="Jiang W."/>
            <person name="Lv Y."/>
            <person name="Cheng L."/>
            <person name="Yang K."/>
            <person name="Chao B."/>
            <person name="Wang X."/>
            <person name="Li Y."/>
            <person name="Pan X."/>
            <person name="You X."/>
            <person name="Zhang Y."/>
            <person name="Yang J."/>
            <person name="Li J."/>
            <person name="Zhang X."/>
            <person name="Liu S."/>
            <person name="Sun C."/>
            <person name="Yang J."/>
            <person name="Shi Q."/>
        </authorList>
    </citation>
    <scope>NUCLEOTIDE SEQUENCE [LARGE SCALE GENOMIC DNA]</scope>
    <source>
        <strain evidence="1">JWS20170419001</strain>
        <tissue evidence="1">Muscle</tissue>
    </source>
</reference>
<comment type="caution">
    <text evidence="1">The sequence shown here is derived from an EMBL/GenBank/DDBJ whole genome shotgun (WGS) entry which is preliminary data.</text>
</comment>
<name>A0A556VWI2_BAGYA</name>
<evidence type="ECO:0000313" key="1">
    <source>
        <dbReference type="EMBL" id="TUG04234.1"/>
    </source>
</evidence>
<gene>
    <name evidence="1" type="ORF">Baya_16748</name>
</gene>
<dbReference type="AlphaFoldDB" id="A0A556VWI2"/>
<keyword evidence="2" id="KW-1185">Reference proteome</keyword>
<accession>A0A556VWI2</accession>
<protein>
    <submittedName>
        <fullName evidence="1">Uncharacterized protein</fullName>
    </submittedName>
</protein>
<evidence type="ECO:0000313" key="2">
    <source>
        <dbReference type="Proteomes" id="UP000319801"/>
    </source>
</evidence>
<proteinExistence type="predicted"/>
<dbReference type="EMBL" id="VCAZ01000360">
    <property type="protein sequence ID" value="TUG04234.1"/>
    <property type="molecule type" value="Genomic_DNA"/>
</dbReference>
<organism evidence="1 2">
    <name type="scientific">Bagarius yarrelli</name>
    <name type="common">Goonch</name>
    <name type="synonym">Bagrus yarrelli</name>
    <dbReference type="NCBI Taxonomy" id="175774"/>
    <lineage>
        <taxon>Eukaryota</taxon>
        <taxon>Metazoa</taxon>
        <taxon>Chordata</taxon>
        <taxon>Craniata</taxon>
        <taxon>Vertebrata</taxon>
        <taxon>Euteleostomi</taxon>
        <taxon>Actinopterygii</taxon>
        <taxon>Neopterygii</taxon>
        <taxon>Teleostei</taxon>
        <taxon>Ostariophysi</taxon>
        <taxon>Siluriformes</taxon>
        <taxon>Sisoridae</taxon>
        <taxon>Sisorinae</taxon>
        <taxon>Bagarius</taxon>
    </lineage>
</organism>
<dbReference type="Proteomes" id="UP000319801">
    <property type="component" value="Unassembled WGS sequence"/>
</dbReference>